<protein>
    <recommendedName>
        <fullName evidence="8">Dual specificity protein phosphatase</fullName>
    </recommendedName>
</protein>
<keyword evidence="1" id="KW-0378">Hydrolase</keyword>
<dbReference type="InterPro" id="IPR029021">
    <property type="entry name" value="Prot-tyrosine_phosphatase-like"/>
</dbReference>
<keyword evidence="3" id="KW-1133">Transmembrane helix</keyword>
<accession>A0A818VXA1</accession>
<dbReference type="PROSITE" id="PS00383">
    <property type="entry name" value="TYR_PHOSPHATASE_1"/>
    <property type="match status" value="1"/>
</dbReference>
<evidence type="ECO:0000256" key="1">
    <source>
        <dbReference type="ARBA" id="ARBA00022801"/>
    </source>
</evidence>
<keyword evidence="3" id="KW-0472">Membrane</keyword>
<dbReference type="Proteomes" id="UP000663836">
    <property type="component" value="Unassembled WGS sequence"/>
</dbReference>
<evidence type="ECO:0000313" key="7">
    <source>
        <dbReference type="Proteomes" id="UP000663836"/>
    </source>
</evidence>
<dbReference type="SMART" id="SM00195">
    <property type="entry name" value="DSPc"/>
    <property type="match status" value="1"/>
</dbReference>
<keyword evidence="3" id="KW-0812">Transmembrane</keyword>
<evidence type="ECO:0000259" key="5">
    <source>
        <dbReference type="PROSITE" id="PS50056"/>
    </source>
</evidence>
<dbReference type="EMBL" id="CAJOBD010000769">
    <property type="protein sequence ID" value="CAF3717057.1"/>
    <property type="molecule type" value="Genomic_DNA"/>
</dbReference>
<dbReference type="InterPro" id="IPR000387">
    <property type="entry name" value="Tyr_Pase_dom"/>
</dbReference>
<evidence type="ECO:0000256" key="2">
    <source>
        <dbReference type="ARBA" id="ARBA00022912"/>
    </source>
</evidence>
<dbReference type="GO" id="GO:0004721">
    <property type="term" value="F:phosphoprotein phosphatase activity"/>
    <property type="evidence" value="ECO:0007669"/>
    <property type="project" value="UniProtKB-KW"/>
</dbReference>
<evidence type="ECO:0008006" key="8">
    <source>
        <dbReference type="Google" id="ProtNLM"/>
    </source>
</evidence>
<dbReference type="PANTHER" id="PTHR46274">
    <property type="entry name" value="PHOSPHATIDYLINOSITOL PHOSPHATASE"/>
    <property type="match status" value="1"/>
</dbReference>
<dbReference type="PANTHER" id="PTHR46274:SF6">
    <property type="entry name" value="TYR_PHOSPHATASE_2 DOMAIN-CONTAINING PROTEIN"/>
    <property type="match status" value="1"/>
</dbReference>
<dbReference type="InterPro" id="IPR016130">
    <property type="entry name" value="Tyr_Pase_AS"/>
</dbReference>
<dbReference type="PROSITE" id="PS50054">
    <property type="entry name" value="TYR_PHOSPHATASE_DUAL"/>
    <property type="match status" value="1"/>
</dbReference>
<dbReference type="PROSITE" id="PS50056">
    <property type="entry name" value="TYR_PHOSPHATASE_2"/>
    <property type="match status" value="1"/>
</dbReference>
<dbReference type="Gene3D" id="3.90.190.10">
    <property type="entry name" value="Protein tyrosine phosphatase superfamily"/>
    <property type="match status" value="1"/>
</dbReference>
<gene>
    <name evidence="6" type="ORF">JBS370_LOCUS10546</name>
</gene>
<dbReference type="SUPFAM" id="SSF52799">
    <property type="entry name" value="(Phosphotyrosine protein) phosphatases II"/>
    <property type="match status" value="1"/>
</dbReference>
<proteinExistence type="predicted"/>
<feature type="domain" description="Tyrosine specific protein phosphatases" evidence="5">
    <location>
        <begin position="112"/>
        <end position="180"/>
    </location>
</feature>
<evidence type="ECO:0000313" key="6">
    <source>
        <dbReference type="EMBL" id="CAF3717057.1"/>
    </source>
</evidence>
<dbReference type="InterPro" id="IPR000340">
    <property type="entry name" value="Dual-sp_phosphatase_cat-dom"/>
</dbReference>
<feature type="transmembrane region" description="Helical" evidence="3">
    <location>
        <begin position="20"/>
        <end position="40"/>
    </location>
</feature>
<dbReference type="AlphaFoldDB" id="A0A818VXA1"/>
<name>A0A818VXA1_9BILA</name>
<evidence type="ECO:0000259" key="4">
    <source>
        <dbReference type="PROSITE" id="PS50054"/>
    </source>
</evidence>
<reference evidence="6" key="1">
    <citation type="submission" date="2021-02" db="EMBL/GenBank/DDBJ databases">
        <authorList>
            <person name="Nowell W R."/>
        </authorList>
    </citation>
    <scope>NUCLEOTIDE SEQUENCE</scope>
</reference>
<comment type="caution">
    <text evidence="6">The sequence shown here is derived from an EMBL/GenBank/DDBJ whole genome shotgun (WGS) entry which is preliminary data.</text>
</comment>
<evidence type="ECO:0000256" key="3">
    <source>
        <dbReference type="SAM" id="Phobius"/>
    </source>
</evidence>
<organism evidence="6 7">
    <name type="scientific">Rotaria sordida</name>
    <dbReference type="NCBI Taxonomy" id="392033"/>
    <lineage>
        <taxon>Eukaryota</taxon>
        <taxon>Metazoa</taxon>
        <taxon>Spiralia</taxon>
        <taxon>Gnathifera</taxon>
        <taxon>Rotifera</taxon>
        <taxon>Eurotatoria</taxon>
        <taxon>Bdelloidea</taxon>
        <taxon>Philodinida</taxon>
        <taxon>Philodinidae</taxon>
        <taxon>Rotaria</taxon>
    </lineage>
</organism>
<sequence>MFTTFARNKHDMNLNDERRYIIHLLYDIPAFLVVIGFKLLNNPLNSLCSQITTCCYLGCMPIPADVETLNNIGIKYVINMCAEYNGPRKTYKKYNIKQFHLPTVDSTAPSLKTIEKAIKFLKEAYTNNEKIFVHCKTGMARSATIVLCHLVANEKMSPENALKLLKEKRPEVSTSIITYGTNIDMVKIYLYLTSFILWYYIGECIQPYFPPQIIFSPNNGVTTIAIDEINQRAYQKIKLSSYASETSFVMKHFPYAIPNSPESKYYVQLLVDFPPLNCMYGTYWKYGGNTFNSFPSHWRNGSSYEIKNYMKFNYEMIHSSNSSVNEDYWYSNVTCQTDSGKSYPCEEIFFEKNTQTPLRSTRVARGGWDVRQFTTYYKVISVGKPDDKLFDSIPQDWYVACRDVMLGLLYYPQTSKIDLNQSAKVQVWLITPPHRINGNDTVHIQWKATECNDCFTWTPKQLSFNSENFQERQTLTITRVKNGPKTTLIPIFNGGGFDLVTPDNYPVFIE</sequence>
<feature type="domain" description="Tyrosine-protein phosphatase" evidence="4">
    <location>
        <begin position="47"/>
        <end position="192"/>
    </location>
</feature>
<dbReference type="Pfam" id="PF00782">
    <property type="entry name" value="DSPc"/>
    <property type="match status" value="1"/>
</dbReference>
<keyword evidence="2" id="KW-0904">Protein phosphatase</keyword>
<dbReference type="FunFam" id="3.90.190.10:FF:000157">
    <property type="entry name" value="Protein-tyrosine phosphatase"/>
    <property type="match status" value="1"/>
</dbReference>
<dbReference type="InterPro" id="IPR020422">
    <property type="entry name" value="TYR_PHOSPHATASE_DUAL_dom"/>
</dbReference>